<keyword evidence="3" id="KW-1185">Reference proteome</keyword>
<feature type="region of interest" description="Disordered" evidence="1">
    <location>
        <begin position="1"/>
        <end position="66"/>
    </location>
</feature>
<name>A0ABP6ZZD2_9MICO</name>
<proteinExistence type="predicted"/>
<feature type="compositionally biased region" description="Basic and acidic residues" evidence="1">
    <location>
        <begin position="9"/>
        <end position="22"/>
    </location>
</feature>
<comment type="caution">
    <text evidence="2">The sequence shown here is derived from an EMBL/GenBank/DDBJ whole genome shotgun (WGS) entry which is preliminary data.</text>
</comment>
<evidence type="ECO:0000313" key="3">
    <source>
        <dbReference type="Proteomes" id="UP001501697"/>
    </source>
</evidence>
<organism evidence="2 3">
    <name type="scientific">Microbacterium awajiense</name>
    <dbReference type="NCBI Taxonomy" id="415214"/>
    <lineage>
        <taxon>Bacteria</taxon>
        <taxon>Bacillati</taxon>
        <taxon>Actinomycetota</taxon>
        <taxon>Actinomycetes</taxon>
        <taxon>Micrococcales</taxon>
        <taxon>Microbacteriaceae</taxon>
        <taxon>Microbacterium</taxon>
    </lineage>
</organism>
<feature type="compositionally biased region" description="Acidic residues" evidence="1">
    <location>
        <begin position="45"/>
        <end position="66"/>
    </location>
</feature>
<protein>
    <submittedName>
        <fullName evidence="2">Uncharacterized protein</fullName>
    </submittedName>
</protein>
<dbReference type="RefSeq" id="WP_344735901.1">
    <property type="nucleotide sequence ID" value="NZ_BAAAYU010000001.1"/>
</dbReference>
<dbReference type="Proteomes" id="UP001501697">
    <property type="component" value="Unassembled WGS sequence"/>
</dbReference>
<accession>A0ABP6ZZD2</accession>
<dbReference type="EMBL" id="BAAAYU010000001">
    <property type="protein sequence ID" value="GAA3622899.1"/>
    <property type="molecule type" value="Genomic_DNA"/>
</dbReference>
<feature type="compositionally biased region" description="Basic and acidic residues" evidence="1">
    <location>
        <begin position="32"/>
        <end position="44"/>
    </location>
</feature>
<sequence length="66" mass="7236">MHAPFDPVDADKPLADVIEQRESAGPGPTEQTPDRGHPLSHEANEADVAEQDLEVPLDDEDYRDAD</sequence>
<gene>
    <name evidence="2" type="ORF">GCM10022200_01350</name>
</gene>
<evidence type="ECO:0000313" key="2">
    <source>
        <dbReference type="EMBL" id="GAA3622899.1"/>
    </source>
</evidence>
<evidence type="ECO:0000256" key="1">
    <source>
        <dbReference type="SAM" id="MobiDB-lite"/>
    </source>
</evidence>
<reference evidence="3" key="1">
    <citation type="journal article" date="2019" name="Int. J. Syst. Evol. Microbiol.">
        <title>The Global Catalogue of Microorganisms (GCM) 10K type strain sequencing project: providing services to taxonomists for standard genome sequencing and annotation.</title>
        <authorList>
            <consortium name="The Broad Institute Genomics Platform"/>
            <consortium name="The Broad Institute Genome Sequencing Center for Infectious Disease"/>
            <person name="Wu L."/>
            <person name="Ma J."/>
        </authorList>
    </citation>
    <scope>NUCLEOTIDE SEQUENCE [LARGE SCALE GENOMIC DNA]</scope>
    <source>
        <strain evidence="3">JCM 16544</strain>
    </source>
</reference>